<sequence length="488" mass="52743">MAANQKSQDIDTLSVRKIYAKGDNNTTLAANSILTTDGKGGTVWLDISTFQRGVTFNTFATTQSTFTSGPSSSKFSILDGINAGLLPGSSTNTVTMYAKAFGQIDVPGQPSIYSFDTYTGTINSNVKLTGSGIVNISTDTTQNKIDFYTPDSGISSISSVLANMTNLNGFLSTSITTFNSPFSTFIYDAISSYSTLQGPLVTFPQLYTEISSFSTVLGKVVHYNELQSSLSSYSTVQGPLVTFPQLYTAISSFSTSLQRLVQYPELQTTISSYSSLQGALVTFPQLYSNISSFSTSQGRVTRYTELQTTISSYSTLQGALVKFPQLFSTISSFSTAQGPVIRMAQILSTMSTISTARIVDINNAISSYSTVQGRIVNINNFSSILSTQNYAFRFNTGTLNTSSLQVLGQRQPFIQYGTEILSADGGNVVIGLSTNYINSNYAIQLTYRNDTSILNVSPLSFTNATTSNFTIYGDKNGLIHWTTFGDLF</sequence>
<dbReference type="AlphaFoldDB" id="A0A6C0DHM5"/>
<dbReference type="EMBL" id="MN739626">
    <property type="protein sequence ID" value="QHT16466.1"/>
    <property type="molecule type" value="Genomic_DNA"/>
</dbReference>
<name>A0A6C0DHM5_9ZZZZ</name>
<reference evidence="1" key="1">
    <citation type="journal article" date="2020" name="Nature">
        <title>Giant virus diversity and host interactions through global metagenomics.</title>
        <authorList>
            <person name="Schulz F."/>
            <person name="Roux S."/>
            <person name="Paez-Espino D."/>
            <person name="Jungbluth S."/>
            <person name="Walsh D.A."/>
            <person name="Denef V.J."/>
            <person name="McMahon K.D."/>
            <person name="Konstantinidis K.T."/>
            <person name="Eloe-Fadrosh E.A."/>
            <person name="Kyrpides N.C."/>
            <person name="Woyke T."/>
        </authorList>
    </citation>
    <scope>NUCLEOTIDE SEQUENCE</scope>
    <source>
        <strain evidence="1">GVMAG-M-3300023174-189</strain>
    </source>
</reference>
<protein>
    <submittedName>
        <fullName evidence="1">Uncharacterized protein</fullName>
    </submittedName>
</protein>
<organism evidence="1">
    <name type="scientific">viral metagenome</name>
    <dbReference type="NCBI Taxonomy" id="1070528"/>
    <lineage>
        <taxon>unclassified sequences</taxon>
        <taxon>metagenomes</taxon>
        <taxon>organismal metagenomes</taxon>
    </lineage>
</organism>
<proteinExistence type="predicted"/>
<accession>A0A6C0DHM5</accession>
<evidence type="ECO:0000313" key="1">
    <source>
        <dbReference type="EMBL" id="QHT16466.1"/>
    </source>
</evidence>